<evidence type="ECO:0000313" key="3">
    <source>
        <dbReference type="Proteomes" id="UP000603453"/>
    </source>
</evidence>
<dbReference type="Proteomes" id="UP000603453">
    <property type="component" value="Unassembled WGS sequence"/>
</dbReference>
<dbReference type="InterPro" id="IPR029058">
    <property type="entry name" value="AB_hydrolase_fold"/>
</dbReference>
<dbReference type="GO" id="GO:0006508">
    <property type="term" value="P:proteolysis"/>
    <property type="evidence" value="ECO:0007669"/>
    <property type="project" value="InterPro"/>
</dbReference>
<dbReference type="InterPro" id="IPR001375">
    <property type="entry name" value="Peptidase_S9_cat"/>
</dbReference>
<dbReference type="OrthoDB" id="2152248at2759"/>
<dbReference type="SUPFAM" id="SSF53474">
    <property type="entry name" value="alpha/beta-Hydrolases"/>
    <property type="match status" value="1"/>
</dbReference>
<comment type="caution">
    <text evidence="2">The sequence shown here is derived from an EMBL/GenBank/DDBJ whole genome shotgun (WGS) entry which is preliminary data.</text>
</comment>
<proteinExistence type="predicted"/>
<evidence type="ECO:0000259" key="1">
    <source>
        <dbReference type="Pfam" id="PF00326"/>
    </source>
</evidence>
<keyword evidence="3" id="KW-1185">Reference proteome</keyword>
<dbReference type="AlphaFoldDB" id="A0A8H7QU82"/>
<dbReference type="Gene3D" id="3.40.50.1820">
    <property type="entry name" value="alpha/beta hydrolase"/>
    <property type="match status" value="1"/>
</dbReference>
<accession>A0A8H7QU82</accession>
<dbReference type="Pfam" id="PF00326">
    <property type="entry name" value="Peptidase_S9"/>
    <property type="match status" value="1"/>
</dbReference>
<reference evidence="2" key="1">
    <citation type="submission" date="2020-12" db="EMBL/GenBank/DDBJ databases">
        <title>Metabolic potential, ecology and presence of endohyphal bacteria is reflected in genomic diversity of Mucoromycotina.</title>
        <authorList>
            <person name="Muszewska A."/>
            <person name="Okrasinska A."/>
            <person name="Steczkiewicz K."/>
            <person name="Drgas O."/>
            <person name="Orlowska M."/>
            <person name="Perlinska-Lenart U."/>
            <person name="Aleksandrzak-Piekarczyk T."/>
            <person name="Szatraj K."/>
            <person name="Zielenkiewicz U."/>
            <person name="Pilsyk S."/>
            <person name="Malc E."/>
            <person name="Mieczkowski P."/>
            <person name="Kruszewska J.S."/>
            <person name="Biernat P."/>
            <person name="Pawlowska J."/>
        </authorList>
    </citation>
    <scope>NUCLEOTIDE SEQUENCE</scope>
    <source>
        <strain evidence="2">WA0000017839</strain>
    </source>
</reference>
<dbReference type="GO" id="GO:0008236">
    <property type="term" value="F:serine-type peptidase activity"/>
    <property type="evidence" value="ECO:0007669"/>
    <property type="project" value="InterPro"/>
</dbReference>
<evidence type="ECO:0000313" key="2">
    <source>
        <dbReference type="EMBL" id="KAG2197863.1"/>
    </source>
</evidence>
<organism evidence="2 3">
    <name type="scientific">Mucor saturninus</name>
    <dbReference type="NCBI Taxonomy" id="64648"/>
    <lineage>
        <taxon>Eukaryota</taxon>
        <taxon>Fungi</taxon>
        <taxon>Fungi incertae sedis</taxon>
        <taxon>Mucoromycota</taxon>
        <taxon>Mucoromycotina</taxon>
        <taxon>Mucoromycetes</taxon>
        <taxon>Mucorales</taxon>
        <taxon>Mucorineae</taxon>
        <taxon>Mucoraceae</taxon>
        <taxon>Mucor</taxon>
    </lineage>
</organism>
<dbReference type="PANTHER" id="PTHR47381:SF3">
    <property type="entry name" value="ALPHA_BETA-HYDROLASES SUPERFAMILY PROTEIN"/>
    <property type="match status" value="1"/>
</dbReference>
<sequence length="288" mass="32261">MVSKQLIHVNGLSLTVYGLEEYQKLGKDTPVSVMFALHGRLQNQSKMEPIAQELCKLNEFRTEGKRHILVITFDSANHGSRLVHKLANFAWVEGKHQNPNHAMDMWGMVSSATSTVSELIDVLEHYLFGPSENPIVQVWGVLGFSMGGHAAFLAAANDPRITVAIPIVGISDFLALMKSRLEESNISAETHLPKPIQKLFVEKMANLDEKLKSTHILIINGEKDELVKAKFNAPLVEGLRKTHLGKEGVDWKYYLVPGVGHEWSPEMIEATVDWTYHWMVNNTGESKL</sequence>
<gene>
    <name evidence="2" type="ORF">INT47_003532</name>
</gene>
<dbReference type="PANTHER" id="PTHR47381">
    <property type="entry name" value="ALPHA/BETA-HYDROLASES SUPERFAMILY PROTEIN"/>
    <property type="match status" value="1"/>
</dbReference>
<feature type="domain" description="Peptidase S9 prolyl oligopeptidase catalytic" evidence="1">
    <location>
        <begin position="140"/>
        <end position="284"/>
    </location>
</feature>
<name>A0A8H7QU82_9FUNG</name>
<dbReference type="EMBL" id="JAEPRD010000120">
    <property type="protein sequence ID" value="KAG2197863.1"/>
    <property type="molecule type" value="Genomic_DNA"/>
</dbReference>
<protein>
    <recommendedName>
        <fullName evidence="1">Peptidase S9 prolyl oligopeptidase catalytic domain-containing protein</fullName>
    </recommendedName>
</protein>